<proteinExistence type="predicted"/>
<organism evidence="2 3">
    <name type="scientific">Compostimonas suwonensis</name>
    <dbReference type="NCBI Taxonomy" id="1048394"/>
    <lineage>
        <taxon>Bacteria</taxon>
        <taxon>Bacillati</taxon>
        <taxon>Actinomycetota</taxon>
        <taxon>Actinomycetes</taxon>
        <taxon>Micrococcales</taxon>
        <taxon>Microbacteriaceae</taxon>
        <taxon>Compostimonas</taxon>
    </lineage>
</organism>
<protein>
    <submittedName>
        <fullName evidence="2">Uncharacterized protein</fullName>
    </submittedName>
</protein>
<keyword evidence="1" id="KW-0812">Transmembrane</keyword>
<evidence type="ECO:0000256" key="1">
    <source>
        <dbReference type="SAM" id="Phobius"/>
    </source>
</evidence>
<evidence type="ECO:0000313" key="3">
    <source>
        <dbReference type="Proteomes" id="UP000230161"/>
    </source>
</evidence>
<dbReference type="RefSeq" id="WP_100345615.1">
    <property type="nucleotide sequence ID" value="NZ_PGFB01000005.1"/>
</dbReference>
<keyword evidence="1" id="KW-1133">Transmembrane helix</keyword>
<dbReference type="EMBL" id="PGFB01000005">
    <property type="protein sequence ID" value="PJJ55490.1"/>
    <property type="molecule type" value="Genomic_DNA"/>
</dbReference>
<dbReference type="AlphaFoldDB" id="A0A2M9BC25"/>
<comment type="caution">
    <text evidence="2">The sequence shown here is derived from an EMBL/GenBank/DDBJ whole genome shotgun (WGS) entry which is preliminary data.</text>
</comment>
<dbReference type="Proteomes" id="UP000230161">
    <property type="component" value="Unassembled WGS sequence"/>
</dbReference>
<keyword evidence="1" id="KW-0472">Membrane</keyword>
<accession>A0A2M9BC25</accession>
<feature type="transmembrane region" description="Helical" evidence="1">
    <location>
        <begin position="86"/>
        <end position="106"/>
    </location>
</feature>
<keyword evidence="3" id="KW-1185">Reference proteome</keyword>
<evidence type="ECO:0000313" key="2">
    <source>
        <dbReference type="EMBL" id="PJJ55490.1"/>
    </source>
</evidence>
<name>A0A2M9BC25_9MICO</name>
<dbReference type="InterPro" id="IPR046151">
    <property type="entry name" value="DUF6153"/>
</dbReference>
<sequence length="147" mass="15097">MRGIRAALQPAGATRRIALLGFGVAIAVIAGILAMHSLSLEDNQTGSVTPAVSVVSAQAEPVAATAPVSSSDSEGCDTIVCTPGHALGAIACVLALLLTLSLLILVDRSRWDELLALLRRHLSVMPTPRGLALRAAPSLVTLSISRT</sequence>
<reference evidence="2 3" key="1">
    <citation type="submission" date="2017-11" db="EMBL/GenBank/DDBJ databases">
        <title>Genomic Encyclopedia of Archaeal and Bacterial Type Strains, Phase II (KMG-II): From Individual Species to Whole Genera.</title>
        <authorList>
            <person name="Goeker M."/>
        </authorList>
    </citation>
    <scope>NUCLEOTIDE SEQUENCE [LARGE SCALE GENOMIC DNA]</scope>
    <source>
        <strain evidence="2 3">DSM 25625</strain>
    </source>
</reference>
<feature type="transmembrane region" description="Helical" evidence="1">
    <location>
        <begin position="17"/>
        <end position="38"/>
    </location>
</feature>
<gene>
    <name evidence="2" type="ORF">CLV54_2834</name>
</gene>
<dbReference type="OrthoDB" id="9832370at2"/>
<dbReference type="Pfam" id="PF19650">
    <property type="entry name" value="DUF6153"/>
    <property type="match status" value="1"/>
</dbReference>